<accession>A0ABY5GXT6</accession>
<evidence type="ECO:0000313" key="3">
    <source>
        <dbReference type="Proteomes" id="UP001059950"/>
    </source>
</evidence>
<dbReference type="EMBL" id="CP073344">
    <property type="protein sequence ID" value="UTW04584.1"/>
    <property type="molecule type" value="Genomic_DNA"/>
</dbReference>
<proteinExistence type="predicted"/>
<organism evidence="2 3">
    <name type="scientific">Amphritea atlantica</name>
    <dbReference type="NCBI Taxonomy" id="355243"/>
    <lineage>
        <taxon>Bacteria</taxon>
        <taxon>Pseudomonadati</taxon>
        <taxon>Pseudomonadota</taxon>
        <taxon>Gammaproteobacteria</taxon>
        <taxon>Oceanospirillales</taxon>
        <taxon>Oceanospirillaceae</taxon>
        <taxon>Amphritea</taxon>
    </lineage>
</organism>
<feature type="coiled-coil region" evidence="1">
    <location>
        <begin position="124"/>
        <end position="154"/>
    </location>
</feature>
<keyword evidence="3" id="KW-1185">Reference proteome</keyword>
<dbReference type="PROSITE" id="PS51257">
    <property type="entry name" value="PROKAR_LIPOPROTEIN"/>
    <property type="match status" value="1"/>
</dbReference>
<evidence type="ECO:0000313" key="2">
    <source>
        <dbReference type="EMBL" id="UTW04584.1"/>
    </source>
</evidence>
<gene>
    <name evidence="2" type="ORF">KDX31_06160</name>
</gene>
<dbReference type="Proteomes" id="UP001059950">
    <property type="component" value="Chromosome"/>
</dbReference>
<sequence>MSKALLAVFTVITLSGCQMTQLLPANDFTCITGDMGEWVKLEQQYQQSRPEEKVAMLKQAEDDNQIIIQAMLLSQPENTTAQLKRSIELFEQFDLDKTPQCDAEQYLRVRYQYTQAVMTLQRALNTVDLERKALAAERDKLKQQIEALTRIENDLSR</sequence>
<protein>
    <recommendedName>
        <fullName evidence="4">Lipoprotein</fullName>
    </recommendedName>
</protein>
<evidence type="ECO:0000256" key="1">
    <source>
        <dbReference type="SAM" id="Coils"/>
    </source>
</evidence>
<name>A0ABY5GXT6_9GAMM</name>
<evidence type="ECO:0008006" key="4">
    <source>
        <dbReference type="Google" id="ProtNLM"/>
    </source>
</evidence>
<keyword evidence="1" id="KW-0175">Coiled coil</keyword>
<reference evidence="2" key="1">
    <citation type="submission" date="2021-04" db="EMBL/GenBank/DDBJ databases">
        <title>Oceanospirillales bacteria with DddD are important DMSP degraders in coastal seawater.</title>
        <authorList>
            <person name="Liu J."/>
        </authorList>
    </citation>
    <scope>NUCLEOTIDE SEQUENCE</scope>
    <source>
        <strain evidence="2">GY6</strain>
    </source>
</reference>